<feature type="region of interest" description="Disordered" evidence="1">
    <location>
        <begin position="341"/>
        <end position="379"/>
    </location>
</feature>
<dbReference type="Pfam" id="PF06209">
    <property type="entry name" value="COBRA1"/>
    <property type="match status" value="2"/>
</dbReference>
<dbReference type="PANTHER" id="PTHR13503:SF3">
    <property type="entry name" value="NEGATIVE ELONGATION FACTOR B"/>
    <property type="match status" value="1"/>
</dbReference>
<reference evidence="2 3" key="1">
    <citation type="submission" date="2024-03" db="EMBL/GenBank/DDBJ databases">
        <title>Complete genome sequence of the green alga Chloropicon roscoffensis RCC1871.</title>
        <authorList>
            <person name="Lemieux C."/>
            <person name="Pombert J.-F."/>
            <person name="Otis C."/>
            <person name="Turmel M."/>
        </authorList>
    </citation>
    <scope>NUCLEOTIDE SEQUENCE [LARGE SCALE GENOMIC DNA]</scope>
    <source>
        <strain evidence="2 3">RCC1871</strain>
    </source>
</reference>
<feature type="region of interest" description="Disordered" evidence="1">
    <location>
        <begin position="623"/>
        <end position="647"/>
    </location>
</feature>
<evidence type="ECO:0000313" key="2">
    <source>
        <dbReference type="EMBL" id="WZN64532.1"/>
    </source>
</evidence>
<evidence type="ECO:0000256" key="1">
    <source>
        <dbReference type="SAM" id="MobiDB-lite"/>
    </source>
</evidence>
<keyword evidence="2" id="KW-0648">Protein biosynthesis</keyword>
<dbReference type="InterPro" id="IPR010405">
    <property type="entry name" value="COBRA1"/>
</dbReference>
<keyword evidence="2" id="KW-0251">Elongation factor</keyword>
<dbReference type="GO" id="GO:0005634">
    <property type="term" value="C:nucleus"/>
    <property type="evidence" value="ECO:0007669"/>
    <property type="project" value="InterPro"/>
</dbReference>
<feature type="region of interest" description="Disordered" evidence="1">
    <location>
        <begin position="1"/>
        <end position="54"/>
    </location>
</feature>
<evidence type="ECO:0000313" key="3">
    <source>
        <dbReference type="Proteomes" id="UP001472866"/>
    </source>
</evidence>
<proteinExistence type="predicted"/>
<dbReference type="AlphaFoldDB" id="A0AAX4PEW1"/>
<dbReference type="PANTHER" id="PTHR13503">
    <property type="entry name" value="NEGATIVE ELONGATION FACTOR COMPLEX MEMBER B"/>
    <property type="match status" value="1"/>
</dbReference>
<name>A0AAX4PEW1_9CHLO</name>
<organism evidence="2 3">
    <name type="scientific">Chloropicon roscoffensis</name>
    <dbReference type="NCBI Taxonomy" id="1461544"/>
    <lineage>
        <taxon>Eukaryota</taxon>
        <taxon>Viridiplantae</taxon>
        <taxon>Chlorophyta</taxon>
        <taxon>Chloropicophyceae</taxon>
        <taxon>Chloropicales</taxon>
        <taxon>Chloropicaceae</taxon>
        <taxon>Chloropicon</taxon>
    </lineage>
</organism>
<dbReference type="GO" id="GO:0003746">
    <property type="term" value="F:translation elongation factor activity"/>
    <property type="evidence" value="ECO:0007669"/>
    <property type="project" value="UniProtKB-KW"/>
</dbReference>
<dbReference type="EMBL" id="CP151510">
    <property type="protein sequence ID" value="WZN64532.1"/>
    <property type="molecule type" value="Genomic_DNA"/>
</dbReference>
<accession>A0AAX4PEW1</accession>
<sequence>MGTEEGKPASELGEGEDDSTLVTGGGRAGDDDKDGITEQNAAAGGGGGANSSPDEGGIALVGGVGSDFVSRALSTFAPQEAVHDIQQKTRVTDERCEPVFGLLRQVGRSRAEVNRSLLASLTQLLLRRVKQLDPSRQEEAALDLLEKSFIYIRIPEVRCIPIAVLEHLRAIPNNFLKQLSADPIVFETLPASVKRQVWELDKSLLQQRVSPLVAEYGGEAESAEALLDLGVCGKYKLRQQHRARSQALKQVSAILDRSTKIYKNVVNLVLTLYRESERSYLSREELSLCAFRSQLLMQLHDAQNELRQQDPCHRLAWVLDQALRDGECGDRRVNELVQVMRPYDKQQHQGGRGRKRGRGDHHHHADPHGGGSTSQPDESTALGEMGMVLRDPPVFAFLAGTCYDRLRQVVKLERVPKQDFNLVFLTRLLQLACESRQMLREKRYKFHKAEDGLLRDFYPRLCSSVVDRALVAKGRQVDARQTDPTLVSWLANSGVAQAVYQQFVLDCLSGLEHGQESSIAEQALVTCAVALSQISTKALSEWSPFAHTLCGRVTEMLGAGKLEPASTLWDLAVDRVLVKACGQEVEVHLRVVGLLGLAARAKKLDGPALCSYLERTLESSEKARRRRRKRAAKEGKRGNESDGVYPAYQELRGDLGDLEHHPKLKEYLNDDD</sequence>
<gene>
    <name evidence="2" type="ORF">HKI87_10g60890</name>
</gene>
<keyword evidence="3" id="KW-1185">Reference proteome</keyword>
<dbReference type="GO" id="GO:0045892">
    <property type="term" value="P:negative regulation of DNA-templated transcription"/>
    <property type="evidence" value="ECO:0007669"/>
    <property type="project" value="InterPro"/>
</dbReference>
<feature type="compositionally biased region" description="Basic residues" evidence="1">
    <location>
        <begin position="351"/>
        <end position="365"/>
    </location>
</feature>
<dbReference type="Proteomes" id="UP001472866">
    <property type="component" value="Chromosome 10"/>
</dbReference>
<protein>
    <submittedName>
        <fullName evidence="2">Negative elongation factor B</fullName>
    </submittedName>
</protein>